<protein>
    <recommendedName>
        <fullName evidence="3">DUF4432 domain-containing protein</fullName>
    </recommendedName>
</protein>
<dbReference type="Proteomes" id="UP000317093">
    <property type="component" value="Chromosome"/>
</dbReference>
<dbReference type="Pfam" id="PF14486">
    <property type="entry name" value="DUF4432"/>
    <property type="match status" value="1"/>
</dbReference>
<organism evidence="1 2">
    <name type="scientific">Kolteria novifilia</name>
    <dbReference type="NCBI Taxonomy" id="2527975"/>
    <lineage>
        <taxon>Bacteria</taxon>
        <taxon>Pseudomonadati</taxon>
        <taxon>Planctomycetota</taxon>
        <taxon>Planctomycetia</taxon>
        <taxon>Kolteriales</taxon>
        <taxon>Kolteriaceae</taxon>
        <taxon>Kolteria</taxon>
    </lineage>
</organism>
<dbReference type="InterPro" id="IPR014718">
    <property type="entry name" value="GH-type_carb-bd"/>
</dbReference>
<proteinExistence type="predicted"/>
<accession>A0A518B679</accession>
<dbReference type="GO" id="GO:0030246">
    <property type="term" value="F:carbohydrate binding"/>
    <property type="evidence" value="ECO:0007669"/>
    <property type="project" value="InterPro"/>
</dbReference>
<reference evidence="1 2" key="1">
    <citation type="submission" date="2019-02" db="EMBL/GenBank/DDBJ databases">
        <title>Deep-cultivation of Planctomycetes and their phenomic and genomic characterization uncovers novel biology.</title>
        <authorList>
            <person name="Wiegand S."/>
            <person name="Jogler M."/>
            <person name="Boedeker C."/>
            <person name="Pinto D."/>
            <person name="Vollmers J."/>
            <person name="Rivas-Marin E."/>
            <person name="Kohn T."/>
            <person name="Peeters S.H."/>
            <person name="Heuer A."/>
            <person name="Rast P."/>
            <person name="Oberbeckmann S."/>
            <person name="Bunk B."/>
            <person name="Jeske O."/>
            <person name="Meyerdierks A."/>
            <person name="Storesund J.E."/>
            <person name="Kallscheuer N."/>
            <person name="Luecker S."/>
            <person name="Lage O.M."/>
            <person name="Pohl T."/>
            <person name="Merkel B.J."/>
            <person name="Hornburger P."/>
            <person name="Mueller R.-W."/>
            <person name="Bruemmer F."/>
            <person name="Labrenz M."/>
            <person name="Spormann A.M."/>
            <person name="Op den Camp H."/>
            <person name="Overmann J."/>
            <person name="Amann R."/>
            <person name="Jetten M.S.M."/>
            <person name="Mascher T."/>
            <person name="Medema M.H."/>
            <person name="Devos D.P."/>
            <person name="Kaster A.-K."/>
            <person name="Ovreas L."/>
            <person name="Rohde M."/>
            <person name="Galperin M.Y."/>
            <person name="Jogler C."/>
        </authorList>
    </citation>
    <scope>NUCLEOTIDE SEQUENCE [LARGE SCALE GENOMIC DNA]</scope>
    <source>
        <strain evidence="1 2">Pan216</strain>
    </source>
</reference>
<evidence type="ECO:0008006" key="3">
    <source>
        <dbReference type="Google" id="ProtNLM"/>
    </source>
</evidence>
<dbReference type="AlphaFoldDB" id="A0A518B679"/>
<dbReference type="KEGG" id="knv:Pan216_33450"/>
<dbReference type="Gene3D" id="2.70.98.10">
    <property type="match status" value="1"/>
</dbReference>
<dbReference type="OrthoDB" id="6183686at2"/>
<gene>
    <name evidence="1" type="ORF">Pan216_33450</name>
</gene>
<name>A0A518B679_9BACT</name>
<dbReference type="InterPro" id="IPR027839">
    <property type="entry name" value="DUF4432"/>
</dbReference>
<dbReference type="RefSeq" id="WP_145259262.1">
    <property type="nucleotide sequence ID" value="NZ_CP036279.1"/>
</dbReference>
<keyword evidence="2" id="KW-1185">Reference proteome</keyword>
<evidence type="ECO:0000313" key="1">
    <source>
        <dbReference type="EMBL" id="QDU62478.1"/>
    </source>
</evidence>
<dbReference type="CDD" id="cd09023">
    <property type="entry name" value="Aldose_epim_Ec_c4013"/>
    <property type="match status" value="1"/>
</dbReference>
<dbReference type="EMBL" id="CP036279">
    <property type="protein sequence ID" value="QDU62478.1"/>
    <property type="molecule type" value="Genomic_DNA"/>
</dbReference>
<sequence>MLLASFLAALPASTEEPYRQTLVSVERNVHVTDWDVDGRTVTPDCPFNWSVKTRRLKGGKQDGVDVILVNNGATTIVVVPTRGMGIWEVVHGDVRLGWQSPVNEIVHPGHVNLSARGGIGWLEGFGEWLCRCGLESNGAPGIDTIIDNTGAESQVQLNLHGRIAYEPAQEVELVVERKPPYRITVRGTVNERMMFGPNLQLMTEISTEAGSASLQVDDTVTNRGGLPSEFQLLYHVNFGPPILGAGSQLAAPFQLVRPFNAHAEASILQFSEYGPPEAGFVEQVYCVRLFGDEDDNTKVVLHNADRDKGAAMSFSLKTLPYLTIWKNTSTLKDGYVTGIEPGTNYPNNRSHERKAGRVPKLKPDEKYQTSIKIDILANGKEVAAATDDVTKIQAGRQERIETLSNDGLSGADE</sequence>
<evidence type="ECO:0000313" key="2">
    <source>
        <dbReference type="Proteomes" id="UP000317093"/>
    </source>
</evidence>